<feature type="non-terminal residue" evidence="2">
    <location>
        <position position="1"/>
    </location>
</feature>
<name>A0A740WLM1_SALER</name>
<organism evidence="2">
    <name type="scientific">Salmonella enterica</name>
    <name type="common">Salmonella choleraesuis</name>
    <dbReference type="NCBI Taxonomy" id="28901"/>
    <lineage>
        <taxon>Bacteria</taxon>
        <taxon>Pseudomonadati</taxon>
        <taxon>Pseudomonadota</taxon>
        <taxon>Gammaproteobacteria</taxon>
        <taxon>Enterobacterales</taxon>
        <taxon>Enterobacteriaceae</taxon>
        <taxon>Salmonella</taxon>
    </lineage>
</organism>
<gene>
    <name evidence="2" type="ORF">GNC15_003425</name>
</gene>
<reference evidence="2" key="2">
    <citation type="submission" date="2018-07" db="EMBL/GenBank/DDBJ databases">
        <authorList>
            <consortium name="NCBI Pathogen Detection Project"/>
        </authorList>
    </citation>
    <scope>NUCLEOTIDE SEQUENCE</scope>
    <source>
        <strain evidence="2">N30639</strain>
    </source>
</reference>
<sequence>PNGRTGKKSALLERLINESKKV</sequence>
<proteinExistence type="predicted"/>
<dbReference type="AlphaFoldDB" id="A0A740WLM1"/>
<feature type="region of interest" description="Disordered" evidence="1">
    <location>
        <begin position="1"/>
        <end position="22"/>
    </location>
</feature>
<dbReference type="EMBL" id="DAATWV010000018">
    <property type="protein sequence ID" value="HAF0444288.1"/>
    <property type="molecule type" value="Genomic_DNA"/>
</dbReference>
<evidence type="ECO:0000256" key="1">
    <source>
        <dbReference type="SAM" id="MobiDB-lite"/>
    </source>
</evidence>
<comment type="caution">
    <text evidence="2">The sequence shown here is derived from an EMBL/GenBank/DDBJ whole genome shotgun (WGS) entry which is preliminary data.</text>
</comment>
<evidence type="ECO:0000313" key="2">
    <source>
        <dbReference type="EMBL" id="HAF0444288.1"/>
    </source>
</evidence>
<reference evidence="2" key="1">
    <citation type="journal article" date="2018" name="Genome Biol.">
        <title>SKESA: strategic k-mer extension for scrupulous assemblies.</title>
        <authorList>
            <person name="Souvorov A."/>
            <person name="Agarwala R."/>
            <person name="Lipman D.J."/>
        </authorList>
    </citation>
    <scope>NUCLEOTIDE SEQUENCE</scope>
    <source>
        <strain evidence="2">N30639</strain>
    </source>
</reference>
<protein>
    <submittedName>
        <fullName evidence="2">Excisionase</fullName>
    </submittedName>
</protein>
<accession>A0A740WLM1</accession>